<protein>
    <submittedName>
        <fullName evidence="1">Uncharacterized protein</fullName>
    </submittedName>
</protein>
<reference evidence="1 2" key="1">
    <citation type="journal article" date="2021" name="Front. Genet.">
        <title>Chromosome-Level Genome Assembly Reveals Significant Gene Expansion in the Toll and IMD Signaling Pathways of Dendrolimus kikuchii.</title>
        <authorList>
            <person name="Zhou J."/>
            <person name="Wu P."/>
            <person name="Xiong Z."/>
            <person name="Liu N."/>
            <person name="Zhao N."/>
            <person name="Ji M."/>
            <person name="Qiu Y."/>
            <person name="Yang B."/>
        </authorList>
    </citation>
    <scope>NUCLEOTIDE SEQUENCE [LARGE SCALE GENOMIC DNA]</scope>
    <source>
        <strain evidence="1">Ann1</strain>
    </source>
</reference>
<proteinExistence type="predicted"/>
<keyword evidence="2" id="KW-1185">Reference proteome</keyword>
<comment type="caution">
    <text evidence="1">The sequence shown here is derived from an EMBL/GenBank/DDBJ whole genome shotgun (WGS) entry which is preliminary data.</text>
</comment>
<organism evidence="1 2">
    <name type="scientific">Dendrolimus kikuchii</name>
    <dbReference type="NCBI Taxonomy" id="765133"/>
    <lineage>
        <taxon>Eukaryota</taxon>
        <taxon>Metazoa</taxon>
        <taxon>Ecdysozoa</taxon>
        <taxon>Arthropoda</taxon>
        <taxon>Hexapoda</taxon>
        <taxon>Insecta</taxon>
        <taxon>Pterygota</taxon>
        <taxon>Neoptera</taxon>
        <taxon>Endopterygota</taxon>
        <taxon>Lepidoptera</taxon>
        <taxon>Glossata</taxon>
        <taxon>Ditrysia</taxon>
        <taxon>Bombycoidea</taxon>
        <taxon>Lasiocampidae</taxon>
        <taxon>Dendrolimus</taxon>
    </lineage>
</organism>
<accession>A0ACC1D9E0</accession>
<name>A0ACC1D9E0_9NEOP</name>
<dbReference type="EMBL" id="CM034392">
    <property type="protein sequence ID" value="KAJ0180539.1"/>
    <property type="molecule type" value="Genomic_DNA"/>
</dbReference>
<evidence type="ECO:0000313" key="2">
    <source>
        <dbReference type="Proteomes" id="UP000824533"/>
    </source>
</evidence>
<gene>
    <name evidence="1" type="ORF">K1T71_003943</name>
</gene>
<evidence type="ECO:0000313" key="1">
    <source>
        <dbReference type="EMBL" id="KAJ0180539.1"/>
    </source>
</evidence>
<dbReference type="Proteomes" id="UP000824533">
    <property type="component" value="Linkage Group LG06"/>
</dbReference>
<sequence>MHFTATPVTAFHTPVECAAWAPQRFELETHVGPVDSLCDLVKAMLQSSDNWGAAVTFCETVMSLKEAAERDRERSPAARANASSRGRRPSAGTRRGSNARSLPHYSVTSIADGALPRAYYCCSVIAPDRRVSFP</sequence>